<sequence>MDSKSLTMLNDLHVNNTDSTIKVRIIRRWTTPNWKTPNDIYSIELIVIDDKNNKLQCTVLKKFTNKIEKLFTENECLYILNPSLAENRSTYKHVRCDHKIVFNQKTNVKKCTDFVGNPFGFVFTKFEDIIEKKVDEDDLIDVIGYIVKRFDIQCSTLSTGKQSKRMNLEIEDLENKQVFVTLWDSYCDQMQNFIEKNVDATNVVIIMQFGKAKWFKGEVYVSNSYTVARVYIDEDIDDIVSFKQSLVNKFDDVGSASEFSIGSSLVTSSQDDFLDKSNFSSLSDISEIKEPKSVIVVGTIKAIDKDIPWFYNGCSRCNWKVTSIVELDVESDGVLPDNDRKVFHCTNEKCKNQVISAINRFKIPLRVQDPTGTVTLTMFDRDSIKLLGSTADELLKNNDEFDGEDIIPKRFNTLLERKIAFKIQVKEYNLRQNVEYYTISKLSEDDSIISVLYQNFDFEQHTEEGSINFDTLDLPDEKEHSIKDSISSTGDNATPISSIDKFNNVTSSSSQLSNSSNDLLKGLKRNLDHFMLYGEDMCAQSSSKYKVKQEKDH</sequence>
<name>A0A5N6PLN7_9ASTR</name>
<dbReference type="Proteomes" id="UP000326396">
    <property type="component" value="Linkage Group LG11"/>
</dbReference>
<evidence type="ECO:0000313" key="10">
    <source>
        <dbReference type="Proteomes" id="UP000326396"/>
    </source>
</evidence>
<dbReference type="GO" id="GO:0008270">
    <property type="term" value="F:zinc ion binding"/>
    <property type="evidence" value="ECO:0007669"/>
    <property type="project" value="UniProtKB-KW"/>
</dbReference>
<organism evidence="9 10">
    <name type="scientific">Mikania micrantha</name>
    <name type="common">bitter vine</name>
    <dbReference type="NCBI Taxonomy" id="192012"/>
    <lineage>
        <taxon>Eukaryota</taxon>
        <taxon>Viridiplantae</taxon>
        <taxon>Streptophyta</taxon>
        <taxon>Embryophyta</taxon>
        <taxon>Tracheophyta</taxon>
        <taxon>Spermatophyta</taxon>
        <taxon>Magnoliopsida</taxon>
        <taxon>eudicotyledons</taxon>
        <taxon>Gunneridae</taxon>
        <taxon>Pentapetalae</taxon>
        <taxon>asterids</taxon>
        <taxon>campanulids</taxon>
        <taxon>Asterales</taxon>
        <taxon>Asteraceae</taxon>
        <taxon>Asteroideae</taxon>
        <taxon>Heliantheae alliance</taxon>
        <taxon>Eupatorieae</taxon>
        <taxon>Mikania</taxon>
    </lineage>
</organism>
<evidence type="ECO:0008006" key="11">
    <source>
        <dbReference type="Google" id="ProtNLM"/>
    </source>
</evidence>
<proteinExistence type="inferred from homology"/>
<dbReference type="Pfam" id="PF02721">
    <property type="entry name" value="DUF223"/>
    <property type="match status" value="1"/>
</dbReference>
<dbReference type="InterPro" id="IPR047192">
    <property type="entry name" value="Euk_RPA1_DBD_C"/>
</dbReference>
<dbReference type="PANTHER" id="PTHR47165">
    <property type="entry name" value="OS03G0429900 PROTEIN"/>
    <property type="match status" value="1"/>
</dbReference>
<dbReference type="OrthoDB" id="1931061at2759"/>
<dbReference type="InterPro" id="IPR013955">
    <property type="entry name" value="Rep_factor-A_C"/>
</dbReference>
<dbReference type="GO" id="GO:0003677">
    <property type="term" value="F:DNA binding"/>
    <property type="evidence" value="ECO:0007669"/>
    <property type="project" value="UniProtKB-KW"/>
</dbReference>
<dbReference type="EMBL" id="SZYD01000003">
    <property type="protein sequence ID" value="KAD6794546.1"/>
    <property type="molecule type" value="Genomic_DNA"/>
</dbReference>
<feature type="domain" description="Replication protein A OB" evidence="8">
    <location>
        <begin position="133"/>
        <end position="217"/>
    </location>
</feature>
<feature type="domain" description="Replication protein A 70 kDa DNA-binding subunit B/D first OB fold" evidence="6">
    <location>
        <begin position="7"/>
        <end position="111"/>
    </location>
</feature>
<comment type="similarity">
    <text evidence="1">Belongs to the replication factor A protein 1 family.</text>
</comment>
<evidence type="ECO:0000256" key="2">
    <source>
        <dbReference type="ARBA" id="ARBA00022723"/>
    </source>
</evidence>
<evidence type="ECO:0000256" key="4">
    <source>
        <dbReference type="ARBA" id="ARBA00022833"/>
    </source>
</evidence>
<evidence type="ECO:0000259" key="6">
    <source>
        <dbReference type="Pfam" id="PF02721"/>
    </source>
</evidence>
<evidence type="ECO:0000313" key="9">
    <source>
        <dbReference type="EMBL" id="KAD6794546.1"/>
    </source>
</evidence>
<protein>
    <recommendedName>
        <fullName evidence="11">Replication factor A C-terminal domain-containing protein</fullName>
    </recommendedName>
</protein>
<dbReference type="Pfam" id="PF08646">
    <property type="entry name" value="Rep_fac-A_C"/>
    <property type="match status" value="1"/>
</dbReference>
<gene>
    <name evidence="9" type="ORF">E3N88_05442</name>
</gene>
<dbReference type="Gene3D" id="2.40.50.140">
    <property type="entry name" value="Nucleic acid-binding proteins"/>
    <property type="match status" value="3"/>
</dbReference>
<dbReference type="CDD" id="cd04476">
    <property type="entry name" value="RPA1_DBD_C"/>
    <property type="match status" value="1"/>
</dbReference>
<feature type="domain" description="Replication factor A C-terminal" evidence="7">
    <location>
        <begin position="296"/>
        <end position="432"/>
    </location>
</feature>
<evidence type="ECO:0000259" key="8">
    <source>
        <dbReference type="Pfam" id="PF16900"/>
    </source>
</evidence>
<evidence type="ECO:0000256" key="1">
    <source>
        <dbReference type="ARBA" id="ARBA00005690"/>
    </source>
</evidence>
<dbReference type="InterPro" id="IPR031657">
    <property type="entry name" value="REPA_OB_2"/>
</dbReference>
<dbReference type="Pfam" id="PF16900">
    <property type="entry name" value="REPA_OB_2"/>
    <property type="match status" value="1"/>
</dbReference>
<dbReference type="InterPro" id="IPR012340">
    <property type="entry name" value="NA-bd_OB-fold"/>
</dbReference>
<dbReference type="SUPFAM" id="SSF50249">
    <property type="entry name" value="Nucleic acid-binding proteins"/>
    <property type="match status" value="3"/>
</dbReference>
<accession>A0A5N6PLN7</accession>
<comment type="caution">
    <text evidence="9">The sequence shown here is derived from an EMBL/GenBank/DDBJ whole genome shotgun (WGS) entry which is preliminary data.</text>
</comment>
<dbReference type="CDD" id="cd04480">
    <property type="entry name" value="RPA1_DBD_A_like"/>
    <property type="match status" value="1"/>
</dbReference>
<evidence type="ECO:0000259" key="7">
    <source>
        <dbReference type="Pfam" id="PF08646"/>
    </source>
</evidence>
<dbReference type="AlphaFoldDB" id="A0A5N6PLN7"/>
<keyword evidence="5" id="KW-0238">DNA-binding</keyword>
<reference evidence="9 10" key="1">
    <citation type="submission" date="2019-05" db="EMBL/GenBank/DDBJ databases">
        <title>Mikania micrantha, genome provides insights into the molecular mechanism of rapid growth.</title>
        <authorList>
            <person name="Liu B."/>
        </authorList>
    </citation>
    <scope>NUCLEOTIDE SEQUENCE [LARGE SCALE GENOMIC DNA]</scope>
    <source>
        <strain evidence="9">NLD-2019</strain>
        <tissue evidence="9">Leaf</tissue>
    </source>
</reference>
<evidence type="ECO:0000256" key="3">
    <source>
        <dbReference type="ARBA" id="ARBA00022771"/>
    </source>
</evidence>
<dbReference type="InterPro" id="IPR003871">
    <property type="entry name" value="RFA1B/D_OB_1st"/>
</dbReference>
<keyword evidence="4" id="KW-0862">Zinc</keyword>
<dbReference type="CDD" id="cd04481">
    <property type="entry name" value="RPA1_DBD_B_like"/>
    <property type="match status" value="1"/>
</dbReference>
<keyword evidence="10" id="KW-1185">Reference proteome</keyword>
<evidence type="ECO:0000256" key="5">
    <source>
        <dbReference type="ARBA" id="ARBA00023125"/>
    </source>
</evidence>
<keyword evidence="2" id="KW-0479">Metal-binding</keyword>
<dbReference type="PANTHER" id="PTHR47165:SF4">
    <property type="entry name" value="OS03G0429900 PROTEIN"/>
    <property type="match status" value="1"/>
</dbReference>
<keyword evidence="3" id="KW-0863">Zinc-finger</keyword>